<dbReference type="SUPFAM" id="SSF55486">
    <property type="entry name" value="Metalloproteases ('zincins'), catalytic domain"/>
    <property type="match status" value="1"/>
</dbReference>
<dbReference type="InterPro" id="IPR027268">
    <property type="entry name" value="Peptidase_M4/M1_CTD_sf"/>
</dbReference>
<dbReference type="PROSITE" id="PS51257">
    <property type="entry name" value="PROKAR_LIPOPROTEIN"/>
    <property type="match status" value="1"/>
</dbReference>
<evidence type="ECO:0000259" key="2">
    <source>
        <dbReference type="Pfam" id="PF17899"/>
    </source>
</evidence>
<dbReference type="Pfam" id="PF05299">
    <property type="entry name" value="Peptidase_M61"/>
    <property type="match status" value="1"/>
</dbReference>
<dbReference type="EMBL" id="JAAABI010000002">
    <property type="protein sequence ID" value="NAY91975.1"/>
    <property type="molecule type" value="Genomic_DNA"/>
</dbReference>
<evidence type="ECO:0000259" key="1">
    <source>
        <dbReference type="Pfam" id="PF05299"/>
    </source>
</evidence>
<dbReference type="Gene3D" id="2.60.40.3650">
    <property type="match status" value="1"/>
</dbReference>
<gene>
    <name evidence="3" type="ORF">GTQ34_08595</name>
</gene>
<dbReference type="InterPro" id="IPR007963">
    <property type="entry name" value="Peptidase_M61_catalytic"/>
</dbReference>
<dbReference type="InterPro" id="IPR036034">
    <property type="entry name" value="PDZ_sf"/>
</dbReference>
<feature type="domain" description="Peptidase M61 catalytic" evidence="1">
    <location>
        <begin position="317"/>
        <end position="426"/>
    </location>
</feature>
<dbReference type="SUPFAM" id="SSF50156">
    <property type="entry name" value="PDZ domain-like"/>
    <property type="match status" value="1"/>
</dbReference>
<comment type="caution">
    <text evidence="3">The sequence shown here is derived from an EMBL/GenBank/DDBJ whole genome shotgun (WGS) entry which is preliminary data.</text>
</comment>
<dbReference type="RefSeq" id="WP_166523370.1">
    <property type="nucleotide sequence ID" value="NZ_JAAABI010000002.1"/>
</dbReference>
<dbReference type="Gene3D" id="1.10.390.10">
    <property type="entry name" value="Neutral Protease Domain 2"/>
    <property type="match status" value="1"/>
</dbReference>
<reference evidence="3" key="1">
    <citation type="submission" date="2020-01" db="EMBL/GenBank/DDBJ databases">
        <title>Muricauda ochracea sp. nov., isolated from a tidal flat of Garorim bay in Korea.</title>
        <authorList>
            <person name="Kim D."/>
            <person name="Yoo Y."/>
            <person name="Kim J.-J."/>
        </authorList>
    </citation>
    <scope>NUCLEOTIDE SEQUENCE</scope>
    <source>
        <strain evidence="3">JGD-17</strain>
    </source>
</reference>
<dbReference type="Gene3D" id="2.30.42.10">
    <property type="match status" value="1"/>
</dbReference>
<organism evidence="3 4">
    <name type="scientific">Flagellimonas ochracea</name>
    <dbReference type="NCBI Taxonomy" id="2696472"/>
    <lineage>
        <taxon>Bacteria</taxon>
        <taxon>Pseudomonadati</taxon>
        <taxon>Bacteroidota</taxon>
        <taxon>Flavobacteriia</taxon>
        <taxon>Flavobacteriales</taxon>
        <taxon>Flavobacteriaceae</taxon>
        <taxon>Flagellimonas</taxon>
    </lineage>
</organism>
<dbReference type="AlphaFoldDB" id="A0A964WXE5"/>
<sequence>MIKKFGLFAVALATILSCGTKNLINDLATDNPINAQMDLVNIQDDKVDVTIDPGRFVQDTVTYRLPRVVQGTYAVSDFGKYVEAFKAYDYDGNELQVSKMDTNTWILTNAKNLDKIAYAVNDTFDQEVEGGIGEEVPFSPSGTNIEPKQVMLNLHGFVGYFDELRNNSYKIDITSPTDFNYTSPLQEINSGQSEDGATKTSTFFASRYFEVTDNPMMFGETEVEEFMVGNIKIVLSVFSPNGVHKASEIKQIMIEMMQAQKRYLGDLNSTPRYDILVYLSDTEKADSPKGFGALEHHTSTVVVLPEQMQPEALAESMIDVVAHEFFHIVTPLSVHSEDVHYFDYNDPTFSKHLWLYEGVTEYFAQHFQVYEGLIDRDEFYVRTMEKINTSKSNYDDTMSFTQMSENILENPYKDNYANVYMKGALIGMCIDILMRENSEGQRSLRSLLGELSVKYGKNKPFEDDNLIDEITKMTYPEVGEFFDTHVVGTTPIDYDKIFEKVGLYFAEAEVETSYIQNAGNIIVGADPIKRAIKFNELVANNSFWNDNGAKAEDVFKSINGTEVSLANANQVFGDMFSWKPGKEVEVVLLRGDEEIMIKTTTTPSFTKAITLLENPNATEAQKELRKAWLKG</sequence>
<dbReference type="Pfam" id="PF17899">
    <property type="entry name" value="Peptidase_M61_N"/>
    <property type="match status" value="1"/>
</dbReference>
<name>A0A964WXE5_9FLAO</name>
<evidence type="ECO:0000313" key="3">
    <source>
        <dbReference type="EMBL" id="NAY91975.1"/>
    </source>
</evidence>
<feature type="domain" description="Peptidase M61 N-terminal" evidence="2">
    <location>
        <begin position="36"/>
        <end position="220"/>
    </location>
</feature>
<dbReference type="Proteomes" id="UP000667650">
    <property type="component" value="Unassembled WGS sequence"/>
</dbReference>
<proteinExistence type="predicted"/>
<keyword evidence="4" id="KW-1185">Reference proteome</keyword>
<accession>A0A964WXE5</accession>
<evidence type="ECO:0000313" key="4">
    <source>
        <dbReference type="Proteomes" id="UP000667650"/>
    </source>
</evidence>
<protein>
    <submittedName>
        <fullName evidence="3">Peptidase M61</fullName>
    </submittedName>
</protein>
<dbReference type="InterPro" id="IPR040756">
    <property type="entry name" value="Peptidase_M61_N"/>
</dbReference>